<organism evidence="2 3">
    <name type="scientific">Linum tenue</name>
    <dbReference type="NCBI Taxonomy" id="586396"/>
    <lineage>
        <taxon>Eukaryota</taxon>
        <taxon>Viridiplantae</taxon>
        <taxon>Streptophyta</taxon>
        <taxon>Embryophyta</taxon>
        <taxon>Tracheophyta</taxon>
        <taxon>Spermatophyta</taxon>
        <taxon>Magnoliopsida</taxon>
        <taxon>eudicotyledons</taxon>
        <taxon>Gunneridae</taxon>
        <taxon>Pentapetalae</taxon>
        <taxon>rosids</taxon>
        <taxon>fabids</taxon>
        <taxon>Malpighiales</taxon>
        <taxon>Linaceae</taxon>
        <taxon>Linum</taxon>
    </lineage>
</organism>
<accession>A0AAV0K3Z9</accession>
<gene>
    <name evidence="2" type="ORF">LITE_LOCUS16890</name>
</gene>
<dbReference type="Proteomes" id="UP001154282">
    <property type="component" value="Unassembled WGS sequence"/>
</dbReference>
<dbReference type="EMBL" id="CAMGYJ010000005">
    <property type="protein sequence ID" value="CAI0416209.1"/>
    <property type="molecule type" value="Genomic_DNA"/>
</dbReference>
<name>A0AAV0K3Z9_9ROSI</name>
<dbReference type="AlphaFoldDB" id="A0AAV0K3Z9"/>
<proteinExistence type="predicted"/>
<feature type="non-terminal residue" evidence="2">
    <location>
        <position position="1"/>
    </location>
</feature>
<feature type="compositionally biased region" description="Basic residues" evidence="1">
    <location>
        <begin position="24"/>
        <end position="37"/>
    </location>
</feature>
<evidence type="ECO:0000313" key="3">
    <source>
        <dbReference type="Proteomes" id="UP001154282"/>
    </source>
</evidence>
<sequence>DTQRVDPENRFPWQHRPTVPITTPHRHPPQTRQRRRSNPCPQSPTRSEIGDIQDDAGPRRLQVPRQRHDHAAGAEPRGAGIPAGVSVQRGPGSGEAGAPRMVRSLDASNALEVLVSMRRSWPATRIWRYRSRGRFWWTPSWPDDQLFQHAAGCWLHKKQ</sequence>
<evidence type="ECO:0000313" key="2">
    <source>
        <dbReference type="EMBL" id="CAI0416209.1"/>
    </source>
</evidence>
<keyword evidence="3" id="KW-1185">Reference proteome</keyword>
<feature type="region of interest" description="Disordered" evidence="1">
    <location>
        <begin position="1"/>
        <end position="99"/>
    </location>
</feature>
<comment type="caution">
    <text evidence="2">The sequence shown here is derived from an EMBL/GenBank/DDBJ whole genome shotgun (WGS) entry which is preliminary data.</text>
</comment>
<evidence type="ECO:0000256" key="1">
    <source>
        <dbReference type="SAM" id="MobiDB-lite"/>
    </source>
</evidence>
<protein>
    <submittedName>
        <fullName evidence="2">Uncharacterized protein</fullName>
    </submittedName>
</protein>
<reference evidence="2" key="1">
    <citation type="submission" date="2022-08" db="EMBL/GenBank/DDBJ databases">
        <authorList>
            <person name="Gutierrez-Valencia J."/>
        </authorList>
    </citation>
    <scope>NUCLEOTIDE SEQUENCE</scope>
</reference>